<keyword evidence="7" id="KW-1185">Reference proteome</keyword>
<comment type="similarity">
    <text evidence="1">Belongs to the LysR transcriptional regulatory family.</text>
</comment>
<evidence type="ECO:0000256" key="2">
    <source>
        <dbReference type="ARBA" id="ARBA00023015"/>
    </source>
</evidence>
<dbReference type="InterPro" id="IPR000847">
    <property type="entry name" value="LysR_HTH_N"/>
</dbReference>
<dbReference type="SUPFAM" id="SSF46785">
    <property type="entry name" value="Winged helix' DNA-binding domain"/>
    <property type="match status" value="1"/>
</dbReference>
<name>A0A839S074_9PSEU</name>
<keyword evidence="4" id="KW-0804">Transcription</keyword>
<evidence type="ECO:0000259" key="5">
    <source>
        <dbReference type="PROSITE" id="PS50931"/>
    </source>
</evidence>
<dbReference type="Gene3D" id="3.40.190.10">
    <property type="entry name" value="Periplasmic binding protein-like II"/>
    <property type="match status" value="2"/>
</dbReference>
<dbReference type="SUPFAM" id="SSF53850">
    <property type="entry name" value="Periplasmic binding protein-like II"/>
    <property type="match status" value="1"/>
</dbReference>
<dbReference type="FunFam" id="1.10.10.10:FF:000001">
    <property type="entry name" value="LysR family transcriptional regulator"/>
    <property type="match status" value="1"/>
</dbReference>
<gene>
    <name evidence="6" type="ORF">FHS23_002159</name>
</gene>
<evidence type="ECO:0000313" key="7">
    <source>
        <dbReference type="Proteomes" id="UP000550714"/>
    </source>
</evidence>
<dbReference type="InterPro" id="IPR005119">
    <property type="entry name" value="LysR_subst-bd"/>
</dbReference>
<dbReference type="GO" id="GO:0003677">
    <property type="term" value="F:DNA binding"/>
    <property type="evidence" value="ECO:0007669"/>
    <property type="project" value="UniProtKB-KW"/>
</dbReference>
<dbReference type="PROSITE" id="PS50931">
    <property type="entry name" value="HTH_LYSR"/>
    <property type="match status" value="1"/>
</dbReference>
<protein>
    <submittedName>
        <fullName evidence="6">DNA-binding transcriptional LysR family regulator</fullName>
    </submittedName>
</protein>
<dbReference type="Pfam" id="PF00126">
    <property type="entry name" value="HTH_1"/>
    <property type="match status" value="1"/>
</dbReference>
<dbReference type="RefSeq" id="WP_183652454.1">
    <property type="nucleotide sequence ID" value="NZ_JACHWU010000002.1"/>
</dbReference>
<dbReference type="InterPro" id="IPR036388">
    <property type="entry name" value="WH-like_DNA-bd_sf"/>
</dbReference>
<dbReference type="Pfam" id="PF03466">
    <property type="entry name" value="LysR_substrate"/>
    <property type="match status" value="1"/>
</dbReference>
<dbReference type="InterPro" id="IPR036390">
    <property type="entry name" value="WH_DNA-bd_sf"/>
</dbReference>
<dbReference type="GO" id="GO:0005829">
    <property type="term" value="C:cytosol"/>
    <property type="evidence" value="ECO:0007669"/>
    <property type="project" value="TreeGrafter"/>
</dbReference>
<dbReference type="InterPro" id="IPR050950">
    <property type="entry name" value="HTH-type_LysR_regulators"/>
</dbReference>
<sequence length="321" mass="34167">MSRADKLPTYTIRQLGAFVAVADTGTISGAAERLHLSQSALAAAVTDLEKALNVRLTVRKRARGVQLTPTGEAVLSRARTLLRQAGELQADPSGEDGVVAGPLALGCDPSLGSTVLPELLRGFTRRYPDVRVELHEATRNSLRSSLDDGELDLAIGYDLGLSPDWRAAALESRETAVLLAPDHPLARVAGPLRPADLAAEPMVLVDVSPSAEHAVEVCRRAGFAPHVAYRTQNVDTARAFAARGLGWTLLVQPSRRERTHDRNHDEADVVVRADLEPRPDSVDVVVAWNRGSLLSTAARLFLQCAVGGDGASRESPGHGAG</sequence>
<comment type="caution">
    <text evidence="6">The sequence shown here is derived from an EMBL/GenBank/DDBJ whole genome shotgun (WGS) entry which is preliminary data.</text>
</comment>
<evidence type="ECO:0000256" key="1">
    <source>
        <dbReference type="ARBA" id="ARBA00009437"/>
    </source>
</evidence>
<keyword evidence="3 6" id="KW-0238">DNA-binding</keyword>
<evidence type="ECO:0000256" key="4">
    <source>
        <dbReference type="ARBA" id="ARBA00023163"/>
    </source>
</evidence>
<organism evidence="6 7">
    <name type="scientific">Prauserella isguenensis</name>
    <dbReference type="NCBI Taxonomy" id="1470180"/>
    <lineage>
        <taxon>Bacteria</taxon>
        <taxon>Bacillati</taxon>
        <taxon>Actinomycetota</taxon>
        <taxon>Actinomycetes</taxon>
        <taxon>Pseudonocardiales</taxon>
        <taxon>Pseudonocardiaceae</taxon>
        <taxon>Prauserella</taxon>
    </lineage>
</organism>
<dbReference type="PANTHER" id="PTHR30419">
    <property type="entry name" value="HTH-TYPE TRANSCRIPTIONAL REGULATOR YBHD"/>
    <property type="match status" value="1"/>
</dbReference>
<dbReference type="EMBL" id="JACHWU010000002">
    <property type="protein sequence ID" value="MBB3051136.1"/>
    <property type="molecule type" value="Genomic_DNA"/>
</dbReference>
<feature type="domain" description="HTH lysR-type" evidence="5">
    <location>
        <begin position="10"/>
        <end position="68"/>
    </location>
</feature>
<dbReference type="Proteomes" id="UP000550714">
    <property type="component" value="Unassembled WGS sequence"/>
</dbReference>
<proteinExistence type="inferred from homology"/>
<reference evidence="6 7" key="1">
    <citation type="submission" date="2020-08" db="EMBL/GenBank/DDBJ databases">
        <title>Genomic Encyclopedia of Type Strains, Phase III (KMG-III): the genomes of soil and plant-associated and newly described type strains.</title>
        <authorList>
            <person name="Whitman W."/>
        </authorList>
    </citation>
    <scope>NUCLEOTIDE SEQUENCE [LARGE SCALE GENOMIC DNA]</scope>
    <source>
        <strain evidence="6 7">CECT 8577</strain>
    </source>
</reference>
<dbReference type="AlphaFoldDB" id="A0A839S074"/>
<accession>A0A839S074</accession>
<dbReference type="Gene3D" id="1.10.10.10">
    <property type="entry name" value="Winged helix-like DNA-binding domain superfamily/Winged helix DNA-binding domain"/>
    <property type="match status" value="1"/>
</dbReference>
<dbReference type="GO" id="GO:0003700">
    <property type="term" value="F:DNA-binding transcription factor activity"/>
    <property type="evidence" value="ECO:0007669"/>
    <property type="project" value="InterPro"/>
</dbReference>
<evidence type="ECO:0000256" key="3">
    <source>
        <dbReference type="ARBA" id="ARBA00023125"/>
    </source>
</evidence>
<dbReference type="PRINTS" id="PR00039">
    <property type="entry name" value="HTHLYSR"/>
</dbReference>
<evidence type="ECO:0000313" key="6">
    <source>
        <dbReference type="EMBL" id="MBB3051136.1"/>
    </source>
</evidence>
<keyword evidence="2" id="KW-0805">Transcription regulation</keyword>